<proteinExistence type="predicted"/>
<feature type="compositionally biased region" description="Basic and acidic residues" evidence="1">
    <location>
        <begin position="16"/>
        <end position="31"/>
    </location>
</feature>
<gene>
    <name evidence="2" type="ORF">METZ01_LOCUS480953</name>
</gene>
<sequence>VCPDRYRRRRNLQGCHHPDQRRIRSHGEGPRRRQGKGRQSQSADQHAHHRDRRPQASVERV</sequence>
<evidence type="ECO:0000313" key="2">
    <source>
        <dbReference type="EMBL" id="SVE28099.1"/>
    </source>
</evidence>
<dbReference type="EMBL" id="UINC01206456">
    <property type="protein sequence ID" value="SVE28099.1"/>
    <property type="molecule type" value="Genomic_DNA"/>
</dbReference>
<protein>
    <submittedName>
        <fullName evidence="2">Uncharacterized protein</fullName>
    </submittedName>
</protein>
<organism evidence="2">
    <name type="scientific">marine metagenome</name>
    <dbReference type="NCBI Taxonomy" id="408172"/>
    <lineage>
        <taxon>unclassified sequences</taxon>
        <taxon>metagenomes</taxon>
        <taxon>ecological metagenomes</taxon>
    </lineage>
</organism>
<feature type="non-terminal residue" evidence="2">
    <location>
        <position position="1"/>
    </location>
</feature>
<dbReference type="AlphaFoldDB" id="A0A383C7R7"/>
<feature type="region of interest" description="Disordered" evidence="1">
    <location>
        <begin position="1"/>
        <end position="61"/>
    </location>
</feature>
<accession>A0A383C7R7</accession>
<feature type="non-terminal residue" evidence="2">
    <location>
        <position position="61"/>
    </location>
</feature>
<feature type="compositionally biased region" description="Basic residues" evidence="1">
    <location>
        <begin position="1"/>
        <end position="11"/>
    </location>
</feature>
<name>A0A383C7R7_9ZZZZ</name>
<evidence type="ECO:0000256" key="1">
    <source>
        <dbReference type="SAM" id="MobiDB-lite"/>
    </source>
</evidence>
<reference evidence="2" key="1">
    <citation type="submission" date="2018-05" db="EMBL/GenBank/DDBJ databases">
        <authorList>
            <person name="Lanie J.A."/>
            <person name="Ng W.-L."/>
            <person name="Kazmierczak K.M."/>
            <person name="Andrzejewski T.M."/>
            <person name="Davidsen T.M."/>
            <person name="Wayne K.J."/>
            <person name="Tettelin H."/>
            <person name="Glass J.I."/>
            <person name="Rusch D."/>
            <person name="Podicherti R."/>
            <person name="Tsui H.-C.T."/>
            <person name="Winkler M.E."/>
        </authorList>
    </citation>
    <scope>NUCLEOTIDE SEQUENCE</scope>
</reference>